<feature type="transmembrane region" description="Helical" evidence="6">
    <location>
        <begin position="76"/>
        <end position="94"/>
    </location>
</feature>
<feature type="domain" description="EamA" evidence="7">
    <location>
        <begin position="162"/>
        <end position="297"/>
    </location>
</feature>
<dbReference type="EMBL" id="CP042582">
    <property type="protein sequence ID" value="QEX24329.1"/>
    <property type="molecule type" value="Genomic_DNA"/>
</dbReference>
<protein>
    <submittedName>
        <fullName evidence="8">Membrane protein</fullName>
    </submittedName>
</protein>
<proteinExistence type="inferred from homology"/>
<evidence type="ECO:0000256" key="2">
    <source>
        <dbReference type="ARBA" id="ARBA00007362"/>
    </source>
</evidence>
<dbReference type="PANTHER" id="PTHR32322:SF2">
    <property type="entry name" value="EAMA DOMAIN-CONTAINING PROTEIN"/>
    <property type="match status" value="1"/>
</dbReference>
<evidence type="ECO:0000313" key="8">
    <source>
        <dbReference type="EMBL" id="QEX24329.1"/>
    </source>
</evidence>
<feature type="transmembrane region" description="Helical" evidence="6">
    <location>
        <begin position="281"/>
        <end position="297"/>
    </location>
</feature>
<organism evidence="8 9">
    <name type="scientific">Hypericibacter adhaerens</name>
    <dbReference type="NCBI Taxonomy" id="2602016"/>
    <lineage>
        <taxon>Bacteria</taxon>
        <taxon>Pseudomonadati</taxon>
        <taxon>Pseudomonadota</taxon>
        <taxon>Alphaproteobacteria</taxon>
        <taxon>Rhodospirillales</taxon>
        <taxon>Dongiaceae</taxon>
        <taxon>Hypericibacter</taxon>
    </lineage>
</organism>
<dbReference type="GO" id="GO:0016020">
    <property type="term" value="C:membrane"/>
    <property type="evidence" value="ECO:0007669"/>
    <property type="project" value="UniProtKB-SubCell"/>
</dbReference>
<comment type="similarity">
    <text evidence="2">Belongs to the EamA transporter family.</text>
</comment>
<feature type="domain" description="EamA" evidence="7">
    <location>
        <begin position="15"/>
        <end position="148"/>
    </location>
</feature>
<feature type="transmembrane region" description="Helical" evidence="6">
    <location>
        <begin position="224"/>
        <end position="247"/>
    </location>
</feature>
<feature type="transmembrane region" description="Helical" evidence="6">
    <location>
        <begin position="16"/>
        <end position="33"/>
    </location>
</feature>
<evidence type="ECO:0000256" key="4">
    <source>
        <dbReference type="ARBA" id="ARBA00022989"/>
    </source>
</evidence>
<name>A0A5J6N3G8_9PROT</name>
<keyword evidence="3 6" id="KW-0812">Transmembrane</keyword>
<sequence length="305" mass="31951">MTVSTSVSEHHDRRGAFLLLGAIVLLWGINWPIMKVGLSSIPPFWFGGLRLLLGSASLFLLLGARGQLALPARGDWPLIASVGLLQMAGFLALVNTGLLHVPAGRSAVLCYTTPLWVAPGAALLLGEKLSGRKLAGLALGLVGLLVLFQPGSFDWSDRPALLGNAYLLGGALLWSFTILHIRGRRWQGSALALAPWQLLVGAVPLLAVAALTEGGPAVIDWNPGSLLVLAYNGPVASAFCYWAAVVVTRRLPALTASLAFLTVPAMGLASSALALGERPDASLLGGFVLILIGLVLVETRRKQPA</sequence>
<dbReference type="InterPro" id="IPR000620">
    <property type="entry name" value="EamA_dom"/>
</dbReference>
<evidence type="ECO:0000256" key="3">
    <source>
        <dbReference type="ARBA" id="ARBA00022692"/>
    </source>
</evidence>
<dbReference type="RefSeq" id="WP_225308935.1">
    <property type="nucleotide sequence ID" value="NZ_CP042582.1"/>
</dbReference>
<evidence type="ECO:0000256" key="5">
    <source>
        <dbReference type="ARBA" id="ARBA00023136"/>
    </source>
</evidence>
<dbReference type="InterPro" id="IPR037185">
    <property type="entry name" value="EmrE-like"/>
</dbReference>
<dbReference type="AlphaFoldDB" id="A0A5J6N3G8"/>
<dbReference type="Proteomes" id="UP000325797">
    <property type="component" value="Chromosome"/>
</dbReference>
<dbReference type="Pfam" id="PF00892">
    <property type="entry name" value="EamA"/>
    <property type="match status" value="2"/>
</dbReference>
<dbReference type="SUPFAM" id="SSF103481">
    <property type="entry name" value="Multidrug resistance efflux transporter EmrE"/>
    <property type="match status" value="2"/>
</dbReference>
<dbReference type="InterPro" id="IPR050638">
    <property type="entry name" value="AA-Vitamin_Transporters"/>
</dbReference>
<evidence type="ECO:0000259" key="7">
    <source>
        <dbReference type="Pfam" id="PF00892"/>
    </source>
</evidence>
<feature type="transmembrane region" description="Helical" evidence="6">
    <location>
        <begin position="191"/>
        <end position="212"/>
    </location>
</feature>
<dbReference type="KEGG" id="hadh:FRZ61_42700"/>
<evidence type="ECO:0000313" key="9">
    <source>
        <dbReference type="Proteomes" id="UP000325797"/>
    </source>
</evidence>
<comment type="subcellular location">
    <subcellularLocation>
        <location evidence="1">Membrane</location>
        <topology evidence="1">Multi-pass membrane protein</topology>
    </subcellularLocation>
</comment>
<accession>A0A5J6N3G8</accession>
<evidence type="ECO:0000256" key="1">
    <source>
        <dbReference type="ARBA" id="ARBA00004141"/>
    </source>
</evidence>
<evidence type="ECO:0000256" key="6">
    <source>
        <dbReference type="SAM" id="Phobius"/>
    </source>
</evidence>
<keyword evidence="9" id="KW-1185">Reference proteome</keyword>
<feature type="transmembrane region" description="Helical" evidence="6">
    <location>
        <begin position="106"/>
        <end position="125"/>
    </location>
</feature>
<feature type="transmembrane region" description="Helical" evidence="6">
    <location>
        <begin position="45"/>
        <end position="64"/>
    </location>
</feature>
<feature type="transmembrane region" description="Helical" evidence="6">
    <location>
        <begin position="254"/>
        <end position="275"/>
    </location>
</feature>
<keyword evidence="4 6" id="KW-1133">Transmembrane helix</keyword>
<keyword evidence="5 6" id="KW-0472">Membrane</keyword>
<gene>
    <name evidence="8" type="ORF">FRZ61_42700</name>
</gene>
<feature type="transmembrane region" description="Helical" evidence="6">
    <location>
        <begin position="134"/>
        <end position="153"/>
    </location>
</feature>
<reference evidence="8 9" key="1">
    <citation type="submission" date="2019-08" db="EMBL/GenBank/DDBJ databases">
        <title>Hyperibacter terrae gen. nov., sp. nov. and Hyperibacter viscosus sp. nov., two new members in the family Rhodospirillaceae isolated from the rhizosphere of Hypericum perforatum.</title>
        <authorList>
            <person name="Noviana Z."/>
        </authorList>
    </citation>
    <scope>NUCLEOTIDE SEQUENCE [LARGE SCALE GENOMIC DNA]</scope>
    <source>
        <strain evidence="8 9">R5959</strain>
    </source>
</reference>
<dbReference type="PANTHER" id="PTHR32322">
    <property type="entry name" value="INNER MEMBRANE TRANSPORTER"/>
    <property type="match status" value="1"/>
</dbReference>
<feature type="transmembrane region" description="Helical" evidence="6">
    <location>
        <begin position="159"/>
        <end position="179"/>
    </location>
</feature>